<accession>A0A2H1WYM3</accession>
<name>A0A2H1WYM3_SPOFR</name>
<evidence type="ECO:0000313" key="2">
    <source>
        <dbReference type="EMBL" id="SOQ58173.1"/>
    </source>
</evidence>
<protein>
    <submittedName>
        <fullName evidence="2">SFRICE_029786</fullName>
    </submittedName>
</protein>
<dbReference type="AlphaFoldDB" id="A0A2H1WYM3"/>
<organism evidence="2">
    <name type="scientific">Spodoptera frugiperda</name>
    <name type="common">Fall armyworm</name>
    <dbReference type="NCBI Taxonomy" id="7108"/>
    <lineage>
        <taxon>Eukaryota</taxon>
        <taxon>Metazoa</taxon>
        <taxon>Ecdysozoa</taxon>
        <taxon>Arthropoda</taxon>
        <taxon>Hexapoda</taxon>
        <taxon>Insecta</taxon>
        <taxon>Pterygota</taxon>
        <taxon>Neoptera</taxon>
        <taxon>Endopterygota</taxon>
        <taxon>Lepidoptera</taxon>
        <taxon>Glossata</taxon>
        <taxon>Ditrysia</taxon>
        <taxon>Noctuoidea</taxon>
        <taxon>Noctuidae</taxon>
        <taxon>Amphipyrinae</taxon>
        <taxon>Spodoptera</taxon>
    </lineage>
</organism>
<gene>
    <name evidence="2" type="ORF">SFRICE_029786</name>
</gene>
<proteinExistence type="predicted"/>
<evidence type="ECO:0000256" key="1">
    <source>
        <dbReference type="SAM" id="MobiDB-lite"/>
    </source>
</evidence>
<sequence length="181" mass="20238">MYCGIVVVGVWESHVSARTGRMDRSDTTALQKTDVKQRFRCVVFRITLLTVRLSLASERQQLSRRLDGTTRTMYYTIVICEVDVIAPSCRAGKRAGTSPDGKQLPSPMDTRNTRGVTNSLPASWDTVLDNFVSDIRYIRFQYRVSTTALCQSGRVCPLHFITALCCAVTGRECSATSSYYT</sequence>
<feature type="region of interest" description="Disordered" evidence="1">
    <location>
        <begin position="94"/>
        <end position="115"/>
    </location>
</feature>
<dbReference type="EMBL" id="ODYU01012068">
    <property type="protein sequence ID" value="SOQ58173.1"/>
    <property type="molecule type" value="Genomic_DNA"/>
</dbReference>
<reference evidence="2" key="1">
    <citation type="submission" date="2016-07" db="EMBL/GenBank/DDBJ databases">
        <authorList>
            <person name="Bretaudeau A."/>
        </authorList>
    </citation>
    <scope>NUCLEOTIDE SEQUENCE</scope>
    <source>
        <strain evidence="2">Rice</strain>
        <tissue evidence="2">Whole body</tissue>
    </source>
</reference>